<keyword evidence="4" id="KW-1185">Reference proteome</keyword>
<dbReference type="SUPFAM" id="SSF52540">
    <property type="entry name" value="P-loop containing nucleoside triphosphate hydrolases"/>
    <property type="match status" value="1"/>
</dbReference>
<evidence type="ECO:0000256" key="1">
    <source>
        <dbReference type="SAM" id="MobiDB-lite"/>
    </source>
</evidence>
<feature type="transmembrane region" description="Helical" evidence="2">
    <location>
        <begin position="188"/>
        <end position="210"/>
    </location>
</feature>
<evidence type="ECO:0000313" key="3">
    <source>
        <dbReference type="EMBL" id="RZQ60862.1"/>
    </source>
</evidence>
<comment type="caution">
    <text evidence="3">The sequence shown here is derived from an EMBL/GenBank/DDBJ whole genome shotgun (WGS) entry which is preliminary data.</text>
</comment>
<dbReference type="InterPro" id="IPR027417">
    <property type="entry name" value="P-loop_NTPase"/>
</dbReference>
<evidence type="ECO:0000313" key="4">
    <source>
        <dbReference type="Proteomes" id="UP000292003"/>
    </source>
</evidence>
<evidence type="ECO:0000256" key="2">
    <source>
        <dbReference type="SAM" id="Phobius"/>
    </source>
</evidence>
<dbReference type="Gene3D" id="3.40.50.300">
    <property type="entry name" value="P-loop containing nucleotide triphosphate hydrolases"/>
    <property type="match status" value="1"/>
</dbReference>
<dbReference type="GO" id="GO:0005524">
    <property type="term" value="F:ATP binding"/>
    <property type="evidence" value="ECO:0007669"/>
    <property type="project" value="UniProtKB-KW"/>
</dbReference>
<proteinExistence type="predicted"/>
<dbReference type="Proteomes" id="UP000292003">
    <property type="component" value="Unassembled WGS sequence"/>
</dbReference>
<feature type="region of interest" description="Disordered" evidence="1">
    <location>
        <begin position="1"/>
        <end position="46"/>
    </location>
</feature>
<keyword evidence="3" id="KW-0067">ATP-binding</keyword>
<protein>
    <submittedName>
        <fullName evidence="3">ATP-binding protein</fullName>
    </submittedName>
</protein>
<dbReference type="OrthoDB" id="3315716at2"/>
<dbReference type="RefSeq" id="WP_130478435.1">
    <property type="nucleotide sequence ID" value="NZ_SFCC01000015.1"/>
</dbReference>
<organism evidence="3 4">
    <name type="scientific">Amycolatopsis suaedae</name>
    <dbReference type="NCBI Taxonomy" id="2510978"/>
    <lineage>
        <taxon>Bacteria</taxon>
        <taxon>Bacillati</taxon>
        <taxon>Actinomycetota</taxon>
        <taxon>Actinomycetes</taxon>
        <taxon>Pseudonocardiales</taxon>
        <taxon>Pseudonocardiaceae</taxon>
        <taxon>Amycolatopsis</taxon>
    </lineage>
</organism>
<reference evidence="3 4" key="1">
    <citation type="submission" date="2019-02" db="EMBL/GenBank/DDBJ databases">
        <title>Draft genome sequence of Amycolatopsis sp. 8-3EHSu isolated from roots of Suaeda maritima.</title>
        <authorList>
            <person name="Duangmal K."/>
            <person name="Chantavorakit T."/>
        </authorList>
    </citation>
    <scope>NUCLEOTIDE SEQUENCE [LARGE SCALE GENOMIC DNA]</scope>
    <source>
        <strain evidence="3 4">8-3EHSu</strain>
    </source>
</reference>
<keyword evidence="2" id="KW-1133">Transmembrane helix</keyword>
<feature type="compositionally biased region" description="Low complexity" evidence="1">
    <location>
        <begin position="26"/>
        <end position="37"/>
    </location>
</feature>
<dbReference type="EMBL" id="SFCC01000015">
    <property type="protein sequence ID" value="RZQ60862.1"/>
    <property type="molecule type" value="Genomic_DNA"/>
</dbReference>
<keyword evidence="3" id="KW-0547">Nucleotide-binding</keyword>
<dbReference type="AlphaFoldDB" id="A0A4Q7J2P5"/>
<feature type="transmembrane region" description="Helical" evidence="2">
    <location>
        <begin position="230"/>
        <end position="253"/>
    </location>
</feature>
<keyword evidence="2" id="KW-0472">Membrane</keyword>
<name>A0A4Q7J2P5_9PSEU</name>
<sequence length="769" mass="83741">MTTTDPAGDDSRLARVHHLPARTDAGEAAADPGPGSAVAPAEKVHDGEVVSEEEYRARFRDRAAFQQERRLALERYRSYRDNAVTVGRGARKLGAWSGKQARRGAPVVRFVRRHGTYVLKGAEAERQRRKAERGQMDARAARKAALAAGELDRVAELNGQISEQKRNAAEAAKLRFELAWDITKKTGLVLACLLGISLVTGVINGFGKWFGDWNLTDVLRTIGDVATSGAAVVSWAVLNAWLIAAGVASVWAWRRWKDGTRLGEQVLPESLRRDAKRVAYLELNENTLVAALANIGNAKLNAAIKDGWPNRDTDQAWVRWPMMAENGKGYTAKIRLPQGAPVAAINKSKELLAHNLGCRPVELFLDADPSDPTVLDLFRLEPGVLRAPVPASPLLNEGVTTDFFAGFPVGISPRGNEVTTTVFERNFVFSGQMGSGKTTFVLSLLAAAALDPLVDIDVFVFADNNDFDPLEPVLDNFVKGDTADNVQTCLDHIDALHADLAVRGKLLVKHGVKEANREVAAKEPGLRPRIVVIEECQSFFRQGTAEERRELVDKMVRFYSAARKYGDVLIFATPNPSDASLPRDLVAVTSNRACGSISDKTRNNIVLGEKAHENGISALELKPKTKDQLNDAGTLVTVGFMDTPGAVRSYYYTNDQLADIAARGAELRGGASTPKALEPKVRDIVEDLTTVMVGDNPVNAGDLVGALRNLDPGYKPYKELTKPKLVTQLRDLGLKIPTTNNLYPVDPVTVRQLHAGRVAAPDHDGDETE</sequence>
<gene>
    <name evidence="3" type="ORF">EWH70_27575</name>
</gene>
<keyword evidence="2" id="KW-0812">Transmembrane</keyword>
<accession>A0A4Q7J2P5</accession>